<organism evidence="2 3">
    <name type="scientific">Trifolium pratense</name>
    <name type="common">Red clover</name>
    <dbReference type="NCBI Taxonomy" id="57577"/>
    <lineage>
        <taxon>Eukaryota</taxon>
        <taxon>Viridiplantae</taxon>
        <taxon>Streptophyta</taxon>
        <taxon>Embryophyta</taxon>
        <taxon>Tracheophyta</taxon>
        <taxon>Spermatophyta</taxon>
        <taxon>Magnoliopsida</taxon>
        <taxon>eudicotyledons</taxon>
        <taxon>Gunneridae</taxon>
        <taxon>Pentapetalae</taxon>
        <taxon>rosids</taxon>
        <taxon>fabids</taxon>
        <taxon>Fabales</taxon>
        <taxon>Fabaceae</taxon>
        <taxon>Papilionoideae</taxon>
        <taxon>50 kb inversion clade</taxon>
        <taxon>NPAAA clade</taxon>
        <taxon>Hologalegina</taxon>
        <taxon>IRL clade</taxon>
        <taxon>Trifolieae</taxon>
        <taxon>Trifolium</taxon>
    </lineage>
</organism>
<feature type="region of interest" description="Disordered" evidence="1">
    <location>
        <begin position="55"/>
        <end position="78"/>
    </location>
</feature>
<accession>A0A2K3KMU1</accession>
<feature type="non-terminal residue" evidence="2">
    <location>
        <position position="1"/>
    </location>
</feature>
<reference evidence="2 3" key="1">
    <citation type="journal article" date="2014" name="Am. J. Bot.">
        <title>Genome assembly and annotation for red clover (Trifolium pratense; Fabaceae).</title>
        <authorList>
            <person name="Istvanek J."/>
            <person name="Jaros M."/>
            <person name="Krenek A."/>
            <person name="Repkova J."/>
        </authorList>
    </citation>
    <scope>NUCLEOTIDE SEQUENCE [LARGE SCALE GENOMIC DNA]</scope>
    <source>
        <strain evidence="3">cv. Tatra</strain>
        <tissue evidence="2">Young leaves</tissue>
    </source>
</reference>
<comment type="caution">
    <text evidence="2">The sequence shown here is derived from an EMBL/GenBank/DDBJ whole genome shotgun (WGS) entry which is preliminary data.</text>
</comment>
<sequence length="78" mass="8304">QQQAATAAPAGTLLGQPQPNLKGHVNAITLRSGTELEDPVAKRVRARDLGKIVEKDSKSVTDKDTEREPIAVEDGQTS</sequence>
<feature type="region of interest" description="Disordered" evidence="1">
    <location>
        <begin position="1"/>
        <end position="20"/>
    </location>
</feature>
<reference evidence="2 3" key="2">
    <citation type="journal article" date="2017" name="Front. Plant Sci.">
        <title>Gene Classification and Mining of Molecular Markers Useful in Red Clover (Trifolium pratense) Breeding.</title>
        <authorList>
            <person name="Istvanek J."/>
            <person name="Dluhosova J."/>
            <person name="Dluhos P."/>
            <person name="Patkova L."/>
            <person name="Nedelnik J."/>
            <person name="Repkova J."/>
        </authorList>
    </citation>
    <scope>NUCLEOTIDE SEQUENCE [LARGE SCALE GENOMIC DNA]</scope>
    <source>
        <strain evidence="3">cv. Tatra</strain>
        <tissue evidence="2">Young leaves</tissue>
    </source>
</reference>
<proteinExistence type="predicted"/>
<gene>
    <name evidence="2" type="ORF">L195_g063605</name>
</gene>
<dbReference type="AlphaFoldDB" id="A0A2K3KMU1"/>
<name>A0A2K3KMU1_TRIPR</name>
<evidence type="ECO:0000313" key="3">
    <source>
        <dbReference type="Proteomes" id="UP000236291"/>
    </source>
</evidence>
<feature type="compositionally biased region" description="Low complexity" evidence="1">
    <location>
        <begin position="1"/>
        <end position="16"/>
    </location>
</feature>
<evidence type="ECO:0000313" key="2">
    <source>
        <dbReference type="EMBL" id="PNX67624.1"/>
    </source>
</evidence>
<feature type="non-terminal residue" evidence="2">
    <location>
        <position position="78"/>
    </location>
</feature>
<dbReference type="EMBL" id="ASHM01212995">
    <property type="protein sequence ID" value="PNX67624.1"/>
    <property type="molecule type" value="Genomic_DNA"/>
</dbReference>
<evidence type="ECO:0000256" key="1">
    <source>
        <dbReference type="SAM" id="MobiDB-lite"/>
    </source>
</evidence>
<feature type="compositionally biased region" description="Basic and acidic residues" evidence="1">
    <location>
        <begin position="55"/>
        <end position="70"/>
    </location>
</feature>
<dbReference type="Proteomes" id="UP000236291">
    <property type="component" value="Unassembled WGS sequence"/>
</dbReference>
<protein>
    <submittedName>
        <fullName evidence="2">Uncharacterized protein</fullName>
    </submittedName>
</protein>